<dbReference type="GO" id="GO:0016491">
    <property type="term" value="F:oxidoreductase activity"/>
    <property type="evidence" value="ECO:0007669"/>
    <property type="project" value="UniProtKB-KW"/>
</dbReference>
<gene>
    <name evidence="3" type="ORF">DB30_03688</name>
</gene>
<dbReference type="InterPro" id="IPR011032">
    <property type="entry name" value="GroES-like_sf"/>
</dbReference>
<dbReference type="InterPro" id="IPR020843">
    <property type="entry name" value="ER"/>
</dbReference>
<feature type="domain" description="Enoyl reductase (ER)" evidence="2">
    <location>
        <begin position="10"/>
        <end position="337"/>
    </location>
</feature>
<dbReference type="PROSITE" id="PS01162">
    <property type="entry name" value="QOR_ZETA_CRYSTAL"/>
    <property type="match status" value="1"/>
</dbReference>
<comment type="caution">
    <text evidence="3">The sequence shown here is derived from an EMBL/GenBank/DDBJ whole genome shotgun (WGS) entry which is preliminary data.</text>
</comment>
<dbReference type="InterPro" id="IPR052100">
    <property type="entry name" value="SV-ATPase_mito-regulator"/>
</dbReference>
<evidence type="ECO:0000313" key="4">
    <source>
        <dbReference type="Proteomes" id="UP000031599"/>
    </source>
</evidence>
<keyword evidence="1" id="KW-0560">Oxidoreductase</keyword>
<dbReference type="SUPFAM" id="SSF51735">
    <property type="entry name" value="NAD(P)-binding Rossmann-fold domains"/>
    <property type="match status" value="1"/>
</dbReference>
<dbReference type="Pfam" id="PF08240">
    <property type="entry name" value="ADH_N"/>
    <property type="match status" value="1"/>
</dbReference>
<dbReference type="InterPro" id="IPR036291">
    <property type="entry name" value="NAD(P)-bd_dom_sf"/>
</dbReference>
<reference evidence="3 4" key="1">
    <citation type="submission" date="2014-12" db="EMBL/GenBank/DDBJ databases">
        <title>Genome assembly of Enhygromyxa salina DSM 15201.</title>
        <authorList>
            <person name="Sharma G."/>
            <person name="Subramanian S."/>
        </authorList>
    </citation>
    <scope>NUCLEOTIDE SEQUENCE [LARGE SCALE GENOMIC DNA]</scope>
    <source>
        <strain evidence="3 4">DSM 15201</strain>
    </source>
</reference>
<dbReference type="InterPro" id="IPR002364">
    <property type="entry name" value="Quin_OxRdtase/zeta-crystal_CS"/>
</dbReference>
<dbReference type="Pfam" id="PF13602">
    <property type="entry name" value="ADH_zinc_N_2"/>
    <property type="match status" value="1"/>
</dbReference>
<dbReference type="Gene3D" id="3.40.50.720">
    <property type="entry name" value="NAD(P)-binding Rossmann-like Domain"/>
    <property type="match status" value="1"/>
</dbReference>
<proteinExistence type="predicted"/>
<dbReference type="Gene3D" id="3.90.180.10">
    <property type="entry name" value="Medium-chain alcohol dehydrogenases, catalytic domain"/>
    <property type="match status" value="1"/>
</dbReference>
<dbReference type="EMBL" id="JMCC02000029">
    <property type="protein sequence ID" value="KIG17091.1"/>
    <property type="molecule type" value="Genomic_DNA"/>
</dbReference>
<sequence>MRQIWISRAGKPEVLELREAPDPEPGPGEIRIRVAASGLNFADISARMGLYPDMPPIPCVVGYEVSGVVDAHGEGVANDLEIGAKVVALTRFGGHSDVVCIPRAQAVRIPEGISMSTAAAVPVNYLTAWLMLVELGNVHAGHTVLVHAAAGGVGQAALQVCKHRGAAVIGTASAGKHERLREVGVDHCIDYRNLDFEAEVMRITEGRGVDIALDAVGGESFSKSYRCLRHCGRLFMFGASSFAPSDKRRLMPILKGVLNTPKFKPFDLLDKNRGVFGINLGHLWHEIDRLSSLFEQVMEKVGDHTLTPVVDREFSFEQAAEAHAYIQGRNNFGKVLLVP</sequence>
<accession>A0A0C2D1H4</accession>
<dbReference type="SMART" id="SM00829">
    <property type="entry name" value="PKS_ER"/>
    <property type="match status" value="1"/>
</dbReference>
<protein>
    <submittedName>
        <fullName evidence="3">Quinone oxidoreductase</fullName>
    </submittedName>
</protein>
<evidence type="ECO:0000256" key="1">
    <source>
        <dbReference type="ARBA" id="ARBA00023002"/>
    </source>
</evidence>
<dbReference type="SUPFAM" id="SSF50129">
    <property type="entry name" value="GroES-like"/>
    <property type="match status" value="1"/>
</dbReference>
<dbReference type="InterPro" id="IPR013154">
    <property type="entry name" value="ADH-like_N"/>
</dbReference>
<evidence type="ECO:0000259" key="2">
    <source>
        <dbReference type="SMART" id="SM00829"/>
    </source>
</evidence>
<organism evidence="3 4">
    <name type="scientific">Enhygromyxa salina</name>
    <dbReference type="NCBI Taxonomy" id="215803"/>
    <lineage>
        <taxon>Bacteria</taxon>
        <taxon>Pseudomonadati</taxon>
        <taxon>Myxococcota</taxon>
        <taxon>Polyangia</taxon>
        <taxon>Nannocystales</taxon>
        <taxon>Nannocystaceae</taxon>
        <taxon>Enhygromyxa</taxon>
    </lineage>
</organism>
<dbReference type="RefSeq" id="WP_052548667.1">
    <property type="nucleotide sequence ID" value="NZ_JMCC02000029.1"/>
</dbReference>
<dbReference type="GO" id="GO:0008270">
    <property type="term" value="F:zinc ion binding"/>
    <property type="evidence" value="ECO:0007669"/>
    <property type="project" value="InterPro"/>
</dbReference>
<name>A0A0C2D1H4_9BACT</name>
<dbReference type="Proteomes" id="UP000031599">
    <property type="component" value="Unassembled WGS sequence"/>
</dbReference>
<evidence type="ECO:0000313" key="3">
    <source>
        <dbReference type="EMBL" id="KIG17091.1"/>
    </source>
</evidence>
<dbReference type="AlphaFoldDB" id="A0A0C2D1H4"/>
<dbReference type="PANTHER" id="PTHR44054:SF1">
    <property type="entry name" value="SYNAPTIC VESICLE MEMBRANE PROTEIN VAT-1 HOMOLOG"/>
    <property type="match status" value="1"/>
</dbReference>
<dbReference type="PANTHER" id="PTHR44054">
    <property type="entry name" value="SYNAPTIC VESICLE MEMBRANE PROTEIN VAT-1 HOMOLOG-LIKE"/>
    <property type="match status" value="1"/>
</dbReference>